<keyword evidence="5" id="KW-1185">Reference proteome</keyword>
<sequence>MTKYTVAALQVGSWPGTTQDILNKIFSYEEEIKESGAKLVVIPEATLGGYPKGSNFGVYLGYRLQSGKEEYARYFSQAIEVGSGDQYPEISQLSLLSKKTGASLSVGCIERDGSTLYCTMVFIDPVRGYVGKHRKLMPTAAERCIWGQGDGSTLTVVDSAVGKLGGAICWENMMPLLRYAMYAKGVQVWCAPTVDARPIWRNIMQNIAYEGRLFVVSAVQFMPNATKMKYGDVVDESSGTRKLPGWPSADENCINGGSVIVNPYGEIIAGPLLGKEGLLTAEIDTDLIVEARFDLDPVGHYARGDVFELTVNENPHGVKFTK</sequence>
<evidence type="ECO:0000256" key="2">
    <source>
        <dbReference type="PROSITE-ProRule" id="PRU10139"/>
    </source>
</evidence>
<dbReference type="OrthoDB" id="10250282at2759"/>
<dbReference type="Proteomes" id="UP000509704">
    <property type="component" value="Chromosome 5"/>
</dbReference>
<reference evidence="4 5" key="1">
    <citation type="submission" date="2020-07" db="EMBL/GenBank/DDBJ databases">
        <title>The yeast mating-type switching endonuclease HO is a domesticated member of an unorthodox homing genetic element family.</title>
        <authorList>
            <person name="Coughlan A.Y."/>
            <person name="Lombardi L."/>
            <person name="Braun-Galleani S."/>
            <person name="Martos A.R."/>
            <person name="Galeote V."/>
            <person name="Bigey F."/>
            <person name="Dequin S."/>
            <person name="Byrne K.P."/>
            <person name="Wolfe K.H."/>
        </authorList>
    </citation>
    <scope>NUCLEOTIDE SEQUENCE [LARGE SCALE GENOMIC DNA]</scope>
    <source>
        <strain evidence="4 5">NRRL Y-6702</strain>
    </source>
</reference>
<evidence type="ECO:0000313" key="5">
    <source>
        <dbReference type="Proteomes" id="UP000509704"/>
    </source>
</evidence>
<evidence type="ECO:0000256" key="1">
    <source>
        <dbReference type="ARBA" id="ARBA00008129"/>
    </source>
</evidence>
<dbReference type="PANTHER" id="PTHR46044:SF1">
    <property type="entry name" value="CN HYDROLASE DOMAIN-CONTAINING PROTEIN"/>
    <property type="match status" value="1"/>
</dbReference>
<proteinExistence type="inferred from homology"/>
<dbReference type="PANTHER" id="PTHR46044">
    <property type="entry name" value="NITRILASE"/>
    <property type="match status" value="1"/>
</dbReference>
<dbReference type="KEGG" id="zmk:HG535_0E00160"/>
<dbReference type="PROSITE" id="PS00920">
    <property type="entry name" value="NITRIL_CHT_1"/>
    <property type="match status" value="1"/>
</dbReference>
<dbReference type="Pfam" id="PF00795">
    <property type="entry name" value="CN_hydrolase"/>
    <property type="match status" value="1"/>
</dbReference>
<dbReference type="AlphaFoldDB" id="A0A7H9B589"/>
<dbReference type="PROSITE" id="PS50263">
    <property type="entry name" value="CN_HYDROLASE"/>
    <property type="match status" value="1"/>
</dbReference>
<evidence type="ECO:0000313" key="4">
    <source>
        <dbReference type="EMBL" id="QLG72932.1"/>
    </source>
</evidence>
<protein>
    <recommendedName>
        <fullName evidence="3">CN hydrolase domain-containing protein</fullName>
    </recommendedName>
</protein>
<dbReference type="EMBL" id="CP058608">
    <property type="protein sequence ID" value="QLG72932.1"/>
    <property type="molecule type" value="Genomic_DNA"/>
</dbReference>
<feature type="active site" description="Proton acceptor" evidence="2">
    <location>
        <position position="44"/>
    </location>
</feature>
<dbReference type="GO" id="GO:0000257">
    <property type="term" value="F:nitrilase activity"/>
    <property type="evidence" value="ECO:0007669"/>
    <property type="project" value="UniProtKB-ARBA"/>
</dbReference>
<dbReference type="SUPFAM" id="SSF56317">
    <property type="entry name" value="Carbon-nitrogen hydrolase"/>
    <property type="match status" value="1"/>
</dbReference>
<dbReference type="GO" id="GO:0016836">
    <property type="term" value="F:hydro-lyase activity"/>
    <property type="evidence" value="ECO:0007669"/>
    <property type="project" value="UniProtKB-ARBA"/>
</dbReference>
<name>A0A7H9B589_ZYGMR</name>
<gene>
    <name evidence="4" type="ORF">HG535_0E00160</name>
</gene>
<dbReference type="CDD" id="cd07564">
    <property type="entry name" value="nitrilases_CHs"/>
    <property type="match status" value="1"/>
</dbReference>
<dbReference type="InterPro" id="IPR000132">
    <property type="entry name" value="Nitrilase/CN_hydratase_CS"/>
</dbReference>
<dbReference type="Gene3D" id="3.60.110.10">
    <property type="entry name" value="Carbon-nitrogen hydrolase"/>
    <property type="match status" value="1"/>
</dbReference>
<evidence type="ECO:0000259" key="3">
    <source>
        <dbReference type="PROSITE" id="PS50263"/>
    </source>
</evidence>
<dbReference type="InterPro" id="IPR003010">
    <property type="entry name" value="C-N_Hydrolase"/>
</dbReference>
<comment type="similarity">
    <text evidence="1">Belongs to the carbon-nitrogen hydrolase superfamily. Nitrilase family.</text>
</comment>
<dbReference type="InterPro" id="IPR036526">
    <property type="entry name" value="C-N_Hydrolase_sf"/>
</dbReference>
<dbReference type="InterPro" id="IPR044149">
    <property type="entry name" value="Nitrilases_CHs"/>
</dbReference>
<accession>A0A7H9B589</accession>
<dbReference type="PROSITE" id="PS00921">
    <property type="entry name" value="NITRIL_CHT_2"/>
    <property type="match status" value="1"/>
</dbReference>
<organism evidence="4 5">
    <name type="scientific">Zygotorulaspora mrakii</name>
    <name type="common">Zygosaccharomyces mrakii</name>
    <dbReference type="NCBI Taxonomy" id="42260"/>
    <lineage>
        <taxon>Eukaryota</taxon>
        <taxon>Fungi</taxon>
        <taxon>Dikarya</taxon>
        <taxon>Ascomycota</taxon>
        <taxon>Saccharomycotina</taxon>
        <taxon>Saccharomycetes</taxon>
        <taxon>Saccharomycetales</taxon>
        <taxon>Saccharomycetaceae</taxon>
        <taxon>Zygotorulaspora</taxon>
    </lineage>
</organism>
<dbReference type="RefSeq" id="XP_037144659.1">
    <property type="nucleotide sequence ID" value="XM_037288764.1"/>
</dbReference>
<feature type="domain" description="CN hydrolase" evidence="3">
    <location>
        <begin position="4"/>
        <end position="285"/>
    </location>
</feature>
<dbReference type="GeneID" id="59236674"/>